<dbReference type="GeneID" id="87940096"/>
<evidence type="ECO:0000313" key="2">
    <source>
        <dbReference type="Proteomes" id="UP001322277"/>
    </source>
</evidence>
<evidence type="ECO:0000313" key="1">
    <source>
        <dbReference type="EMBL" id="WQF78579.1"/>
    </source>
</evidence>
<sequence>MCTDTCPNTCIRTHSRHVIVYIVSLCSSFSFLHHHSIPFKPFIPSLPRFLPTYLPRIHH</sequence>
<accession>A0AAX4I6M2</accession>
<gene>
    <name evidence="1" type="ORF">CDEST_03593</name>
</gene>
<dbReference type="EMBL" id="CP137306">
    <property type="protein sequence ID" value="WQF78579.1"/>
    <property type="molecule type" value="Genomic_DNA"/>
</dbReference>
<organism evidence="1 2">
    <name type="scientific">Colletotrichum destructivum</name>
    <dbReference type="NCBI Taxonomy" id="34406"/>
    <lineage>
        <taxon>Eukaryota</taxon>
        <taxon>Fungi</taxon>
        <taxon>Dikarya</taxon>
        <taxon>Ascomycota</taxon>
        <taxon>Pezizomycotina</taxon>
        <taxon>Sordariomycetes</taxon>
        <taxon>Hypocreomycetidae</taxon>
        <taxon>Glomerellales</taxon>
        <taxon>Glomerellaceae</taxon>
        <taxon>Colletotrichum</taxon>
        <taxon>Colletotrichum destructivum species complex</taxon>
    </lineage>
</organism>
<dbReference type="AlphaFoldDB" id="A0AAX4I6M2"/>
<reference evidence="2" key="1">
    <citation type="journal article" date="2023" name="bioRxiv">
        <title>Complete genome of the Medicago anthracnose fungus, Colletotrichum destructivum, reveals a mini-chromosome-like region within a core chromosome.</title>
        <authorList>
            <person name="Lapalu N."/>
            <person name="Simon A."/>
            <person name="Lu A."/>
            <person name="Plaumann P.-L."/>
            <person name="Amselem J."/>
            <person name="Pigne S."/>
            <person name="Auger A."/>
            <person name="Koch C."/>
            <person name="Dallery J.-F."/>
            <person name="O'Connell R.J."/>
        </authorList>
    </citation>
    <scope>NUCLEOTIDE SEQUENCE [LARGE SCALE GENOMIC DNA]</scope>
    <source>
        <strain evidence="2">CBS 520.97</strain>
    </source>
</reference>
<dbReference type="KEGG" id="cdet:87940096"/>
<protein>
    <submittedName>
        <fullName evidence="1">Uncharacterized protein</fullName>
    </submittedName>
</protein>
<proteinExistence type="predicted"/>
<name>A0AAX4I6M2_9PEZI</name>
<dbReference type="Proteomes" id="UP001322277">
    <property type="component" value="Chromosome 2"/>
</dbReference>
<keyword evidence="2" id="KW-1185">Reference proteome</keyword>
<dbReference type="RefSeq" id="XP_062775803.1">
    <property type="nucleotide sequence ID" value="XM_062919752.1"/>
</dbReference>